<dbReference type="GO" id="GO:0000155">
    <property type="term" value="F:phosphorelay sensor kinase activity"/>
    <property type="evidence" value="ECO:0007669"/>
    <property type="project" value="InterPro"/>
</dbReference>
<dbReference type="InterPro" id="IPR005467">
    <property type="entry name" value="His_kinase_dom"/>
</dbReference>
<keyword evidence="5" id="KW-0547">Nucleotide-binding</keyword>
<evidence type="ECO:0000256" key="2">
    <source>
        <dbReference type="ARBA" id="ARBA00012438"/>
    </source>
</evidence>
<evidence type="ECO:0000256" key="9">
    <source>
        <dbReference type="SAM" id="MobiDB-lite"/>
    </source>
</evidence>
<evidence type="ECO:0000256" key="5">
    <source>
        <dbReference type="ARBA" id="ARBA00022741"/>
    </source>
</evidence>
<dbReference type="InterPro" id="IPR003594">
    <property type="entry name" value="HATPase_dom"/>
</dbReference>
<feature type="transmembrane region" description="Helical" evidence="10">
    <location>
        <begin position="78"/>
        <end position="98"/>
    </location>
</feature>
<evidence type="ECO:0000256" key="6">
    <source>
        <dbReference type="ARBA" id="ARBA00022777"/>
    </source>
</evidence>
<dbReference type="SMART" id="SM00387">
    <property type="entry name" value="HATPase_c"/>
    <property type="match status" value="1"/>
</dbReference>
<dbReference type="PANTHER" id="PTHR43065:SF10">
    <property type="entry name" value="PEROXIDE STRESS-ACTIVATED HISTIDINE KINASE MAK3"/>
    <property type="match status" value="1"/>
</dbReference>
<evidence type="ECO:0000256" key="4">
    <source>
        <dbReference type="ARBA" id="ARBA00022679"/>
    </source>
</evidence>
<comment type="catalytic activity">
    <reaction evidence="1">
        <text>ATP + protein L-histidine = ADP + protein N-phospho-L-histidine.</text>
        <dbReference type="EC" id="2.7.13.3"/>
    </reaction>
</comment>
<dbReference type="SMART" id="SM00388">
    <property type="entry name" value="HisKA"/>
    <property type="match status" value="1"/>
</dbReference>
<dbReference type="GO" id="GO:0005524">
    <property type="term" value="F:ATP binding"/>
    <property type="evidence" value="ECO:0007669"/>
    <property type="project" value="UniProtKB-KW"/>
</dbReference>
<keyword evidence="10" id="KW-1133">Transmembrane helix</keyword>
<feature type="domain" description="Histidine kinase" evidence="11">
    <location>
        <begin position="278"/>
        <end position="492"/>
    </location>
</feature>
<feature type="transmembrane region" description="Helical" evidence="10">
    <location>
        <begin position="156"/>
        <end position="175"/>
    </location>
</feature>
<feature type="transmembrane region" description="Helical" evidence="10">
    <location>
        <begin position="213"/>
        <end position="231"/>
    </location>
</feature>
<dbReference type="AlphaFoldDB" id="A0A858RF00"/>
<dbReference type="CDD" id="cd00082">
    <property type="entry name" value="HisKA"/>
    <property type="match status" value="1"/>
</dbReference>
<dbReference type="PANTHER" id="PTHR43065">
    <property type="entry name" value="SENSOR HISTIDINE KINASE"/>
    <property type="match status" value="1"/>
</dbReference>
<evidence type="ECO:0000256" key="3">
    <source>
        <dbReference type="ARBA" id="ARBA00022553"/>
    </source>
</evidence>
<feature type="region of interest" description="Disordered" evidence="9">
    <location>
        <begin position="239"/>
        <end position="259"/>
    </location>
</feature>
<dbReference type="InterPro" id="IPR036890">
    <property type="entry name" value="HATPase_C_sf"/>
</dbReference>
<gene>
    <name evidence="12" type="ORF">HHL09_07715</name>
</gene>
<dbReference type="PROSITE" id="PS50109">
    <property type="entry name" value="HIS_KIN"/>
    <property type="match status" value="1"/>
</dbReference>
<evidence type="ECO:0000256" key="8">
    <source>
        <dbReference type="ARBA" id="ARBA00023012"/>
    </source>
</evidence>
<protein>
    <recommendedName>
        <fullName evidence="2">histidine kinase</fullName>
        <ecNumber evidence="2">2.7.13.3</ecNumber>
    </recommendedName>
</protein>
<dbReference type="PRINTS" id="PR00344">
    <property type="entry name" value="BCTRLSENSOR"/>
</dbReference>
<proteinExistence type="predicted"/>
<dbReference type="InterPro" id="IPR003661">
    <property type="entry name" value="HisK_dim/P_dom"/>
</dbReference>
<keyword evidence="10" id="KW-0812">Transmembrane</keyword>
<keyword evidence="7" id="KW-0067">ATP-binding</keyword>
<dbReference type="KEGG" id="luo:HHL09_07715"/>
<dbReference type="RefSeq" id="WP_169453989.1">
    <property type="nucleotide sequence ID" value="NZ_CP051774.1"/>
</dbReference>
<dbReference type="SUPFAM" id="SSF55874">
    <property type="entry name" value="ATPase domain of HSP90 chaperone/DNA topoisomerase II/histidine kinase"/>
    <property type="match status" value="1"/>
</dbReference>
<organism evidence="12 13">
    <name type="scientific">Luteolibacter luteus</name>
    <dbReference type="NCBI Taxonomy" id="2728835"/>
    <lineage>
        <taxon>Bacteria</taxon>
        <taxon>Pseudomonadati</taxon>
        <taxon>Verrucomicrobiota</taxon>
        <taxon>Verrucomicrobiia</taxon>
        <taxon>Verrucomicrobiales</taxon>
        <taxon>Verrucomicrobiaceae</taxon>
        <taxon>Luteolibacter</taxon>
    </lineage>
</organism>
<feature type="transmembrane region" description="Helical" evidence="10">
    <location>
        <begin position="43"/>
        <end position="66"/>
    </location>
</feature>
<dbReference type="SUPFAM" id="SSF47384">
    <property type="entry name" value="Homodimeric domain of signal transducing histidine kinase"/>
    <property type="match status" value="1"/>
</dbReference>
<evidence type="ECO:0000256" key="10">
    <source>
        <dbReference type="SAM" id="Phobius"/>
    </source>
</evidence>
<sequence length="512" mass="55295">MTYLLVANSSPMNAVEVLWLLVIGACLMLALVQVLAPARNRACLWVALLAISLAGIGAGELAAMLATTPQAYAEALHWMQIPVYTACVSIVGYVQWFLGGGRTWLGHLVLALSALCLAFNLLTGLGQNPSGISALREIHFLGQDVAVAEMVSGPRAWLAGTALLLLAAFLSDAAWRLWRKEERLHALALGGCALLFIAFSPLQAALLPAGKTAMPYLIGFPFGASLTVIAYEGRRRMSGARPAEGPGHRNENEADPASGSGEFARVTLVSTLNEFSGSLAHELNQPLAIILANAQAAQRLLTQSPPDLNEVKEILSDIVDEDRRAGDVIQRLRALLKREETKMEPLNLNELVIEVLHRTHRELSGHGIKASRCLDGKLPEAKGDRVQLQQVLLNLITNAAEAMIRQPQEMRRLDVSTSTKHDSVWLTIRDQGTGLPEKIEQIFIPFHTTKAEGLGMGLAISRSIMTAHGGHLRASSNPDGGAIFELELPALLAEPQIRTSPVVTRHGKIPIH</sequence>
<evidence type="ECO:0000313" key="13">
    <source>
        <dbReference type="Proteomes" id="UP000501812"/>
    </source>
</evidence>
<dbReference type="EMBL" id="CP051774">
    <property type="protein sequence ID" value="QJE95676.1"/>
    <property type="molecule type" value="Genomic_DNA"/>
</dbReference>
<feature type="transmembrane region" description="Helical" evidence="10">
    <location>
        <begin position="17"/>
        <end position="36"/>
    </location>
</feature>
<keyword evidence="8" id="KW-0902">Two-component regulatory system</keyword>
<evidence type="ECO:0000313" key="12">
    <source>
        <dbReference type="EMBL" id="QJE95676.1"/>
    </source>
</evidence>
<evidence type="ECO:0000256" key="7">
    <source>
        <dbReference type="ARBA" id="ARBA00022840"/>
    </source>
</evidence>
<keyword evidence="13" id="KW-1185">Reference proteome</keyword>
<dbReference type="Gene3D" id="1.10.287.130">
    <property type="match status" value="1"/>
</dbReference>
<dbReference type="Proteomes" id="UP000501812">
    <property type="component" value="Chromosome"/>
</dbReference>
<feature type="transmembrane region" description="Helical" evidence="10">
    <location>
        <begin position="105"/>
        <end position="125"/>
    </location>
</feature>
<keyword evidence="6" id="KW-0418">Kinase</keyword>
<dbReference type="InterPro" id="IPR004358">
    <property type="entry name" value="Sig_transdc_His_kin-like_C"/>
</dbReference>
<dbReference type="EC" id="2.7.13.3" evidence="2"/>
<dbReference type="Pfam" id="PF00512">
    <property type="entry name" value="HisKA"/>
    <property type="match status" value="1"/>
</dbReference>
<dbReference type="InterPro" id="IPR036097">
    <property type="entry name" value="HisK_dim/P_sf"/>
</dbReference>
<evidence type="ECO:0000259" key="11">
    <source>
        <dbReference type="PROSITE" id="PS50109"/>
    </source>
</evidence>
<keyword evidence="3" id="KW-0597">Phosphoprotein</keyword>
<feature type="transmembrane region" description="Helical" evidence="10">
    <location>
        <begin position="187"/>
        <end position="207"/>
    </location>
</feature>
<dbReference type="Gene3D" id="3.30.565.10">
    <property type="entry name" value="Histidine kinase-like ATPase, C-terminal domain"/>
    <property type="match status" value="1"/>
</dbReference>
<keyword evidence="10" id="KW-0472">Membrane</keyword>
<keyword evidence="4" id="KW-0808">Transferase</keyword>
<accession>A0A858RF00</accession>
<name>A0A858RF00_9BACT</name>
<reference evidence="12 13" key="1">
    <citation type="submission" date="2020-04" db="EMBL/GenBank/DDBJ databases">
        <title>Luteolibacter sp. G-1-1-1 isolated from soil.</title>
        <authorList>
            <person name="Dahal R.H."/>
        </authorList>
    </citation>
    <scope>NUCLEOTIDE SEQUENCE [LARGE SCALE GENOMIC DNA]</scope>
    <source>
        <strain evidence="12 13">G-1-1-1</strain>
    </source>
</reference>
<evidence type="ECO:0000256" key="1">
    <source>
        <dbReference type="ARBA" id="ARBA00000085"/>
    </source>
</evidence>
<dbReference type="Pfam" id="PF02518">
    <property type="entry name" value="HATPase_c"/>
    <property type="match status" value="1"/>
</dbReference>